<dbReference type="RefSeq" id="WP_143380609.1">
    <property type="nucleotide sequence ID" value="NZ_CP041637.1"/>
</dbReference>
<organism evidence="4 5">
    <name type="scientific">Formosa sediminum</name>
    <dbReference type="NCBI Taxonomy" id="2594004"/>
    <lineage>
        <taxon>Bacteria</taxon>
        <taxon>Pseudomonadati</taxon>
        <taxon>Bacteroidota</taxon>
        <taxon>Flavobacteriia</taxon>
        <taxon>Flavobacteriales</taxon>
        <taxon>Flavobacteriaceae</taxon>
        <taxon>Formosa</taxon>
    </lineage>
</organism>
<dbReference type="PANTHER" id="PTHR33619:SF3">
    <property type="entry name" value="POLYSACCHARIDE EXPORT PROTEIN GFCE-RELATED"/>
    <property type="match status" value="1"/>
</dbReference>
<dbReference type="GO" id="GO:0015159">
    <property type="term" value="F:polysaccharide transmembrane transporter activity"/>
    <property type="evidence" value="ECO:0007669"/>
    <property type="project" value="InterPro"/>
</dbReference>
<keyword evidence="5" id="KW-1185">Reference proteome</keyword>
<evidence type="ECO:0000259" key="3">
    <source>
        <dbReference type="Pfam" id="PF02563"/>
    </source>
</evidence>
<dbReference type="PANTHER" id="PTHR33619">
    <property type="entry name" value="POLYSACCHARIDE EXPORT PROTEIN GFCE-RELATED"/>
    <property type="match status" value="1"/>
</dbReference>
<dbReference type="Pfam" id="PF02563">
    <property type="entry name" value="Poly_export"/>
    <property type="match status" value="1"/>
</dbReference>
<protein>
    <submittedName>
        <fullName evidence="4">Polysaccharide export protein</fullName>
    </submittedName>
</protein>
<dbReference type="InterPro" id="IPR049712">
    <property type="entry name" value="Poly_export"/>
</dbReference>
<evidence type="ECO:0000256" key="1">
    <source>
        <dbReference type="ARBA" id="ARBA00022729"/>
    </source>
</evidence>
<name>A0A516GQA0_9FLAO</name>
<dbReference type="OrthoDB" id="662756at2"/>
<keyword evidence="2" id="KW-0472">Membrane</keyword>
<accession>A0A516GQA0</accession>
<keyword evidence="2" id="KW-0812">Transmembrane</keyword>
<evidence type="ECO:0000313" key="4">
    <source>
        <dbReference type="EMBL" id="QDO93707.1"/>
    </source>
</evidence>
<keyword evidence="2" id="KW-1133">Transmembrane helix</keyword>
<feature type="domain" description="Polysaccharide export protein N-terminal" evidence="3">
    <location>
        <begin position="43"/>
        <end position="136"/>
    </location>
</feature>
<dbReference type="AlphaFoldDB" id="A0A516GQA0"/>
<dbReference type="Gene3D" id="3.10.560.10">
    <property type="entry name" value="Outer membrane lipoprotein wza domain like"/>
    <property type="match status" value="1"/>
</dbReference>
<proteinExistence type="predicted"/>
<gene>
    <name evidence="4" type="ORF">FNB79_06855</name>
</gene>
<dbReference type="Proteomes" id="UP000319209">
    <property type="component" value="Chromosome"/>
</dbReference>
<dbReference type="KEGG" id="fop:FNB79_06855"/>
<dbReference type="PROSITE" id="PS51257">
    <property type="entry name" value="PROKAR_LIPOPROTEIN"/>
    <property type="match status" value="1"/>
</dbReference>
<dbReference type="EMBL" id="CP041637">
    <property type="protein sequence ID" value="QDO93707.1"/>
    <property type="molecule type" value="Genomic_DNA"/>
</dbReference>
<feature type="transmembrane region" description="Helical" evidence="2">
    <location>
        <begin position="232"/>
        <end position="252"/>
    </location>
</feature>
<evidence type="ECO:0000256" key="2">
    <source>
        <dbReference type="SAM" id="Phobius"/>
    </source>
</evidence>
<keyword evidence="1" id="KW-0732">Signal</keyword>
<sequence>MKLFKLLSIILAFLFITACATKKEILYFQDYENIPKDVIFNTTKIQVNDILNITVKSLVPEAAAPYNRIGSSTGNSNNSGALKQLGYLVSTEGNITFPILGTLLVKNKTTKELETYIRKILIDKGHLKDPTVIVRIVNAKFTVLGEVGSPGTYDYDEETITLPQALGMAGDLSIYGMRENVMIIREVDQVRTVGHIDMTKTDWFNSPYYFIKQNDIIVVDQNGPAVKKAGYITNYTGLFGVVSFALTIILLLQN</sequence>
<evidence type="ECO:0000313" key="5">
    <source>
        <dbReference type="Proteomes" id="UP000319209"/>
    </source>
</evidence>
<dbReference type="InterPro" id="IPR003715">
    <property type="entry name" value="Poly_export_N"/>
</dbReference>
<reference evidence="4 5" key="1">
    <citation type="submission" date="2019-07" db="EMBL/GenBank/DDBJ databases">
        <title>Genome sequencing for Formosa sp. PS13.</title>
        <authorList>
            <person name="Park S.-J."/>
        </authorList>
    </citation>
    <scope>NUCLEOTIDE SEQUENCE [LARGE SCALE GENOMIC DNA]</scope>
    <source>
        <strain evidence="4 5">PS13</strain>
    </source>
</reference>